<comment type="caution">
    <text evidence="2">The sequence shown here is derived from an EMBL/GenBank/DDBJ whole genome shotgun (WGS) entry which is preliminary data.</text>
</comment>
<dbReference type="Gene3D" id="3.40.50.1820">
    <property type="entry name" value="alpha/beta hydrolase"/>
    <property type="match status" value="1"/>
</dbReference>
<gene>
    <name evidence="2" type="ORF">N864_11990</name>
</gene>
<dbReference type="InterPro" id="IPR050228">
    <property type="entry name" value="Carboxylesterase_BioH"/>
</dbReference>
<keyword evidence="3" id="KW-1185">Reference proteome</keyword>
<dbReference type="Proteomes" id="UP000019494">
    <property type="component" value="Unassembled WGS sequence"/>
</dbReference>
<dbReference type="InterPro" id="IPR029058">
    <property type="entry name" value="AB_hydrolase_fold"/>
</dbReference>
<dbReference type="GO" id="GO:0003824">
    <property type="term" value="F:catalytic activity"/>
    <property type="evidence" value="ECO:0007669"/>
    <property type="project" value="InterPro"/>
</dbReference>
<reference evidence="3" key="1">
    <citation type="submission" date="2013-08" db="EMBL/GenBank/DDBJ databases">
        <title>Intrasporangium oryzae NRRL B-24470.</title>
        <authorList>
            <person name="Liu H."/>
            <person name="Wang G."/>
        </authorList>
    </citation>
    <scope>NUCLEOTIDE SEQUENCE [LARGE SCALE GENOMIC DNA]</scope>
    <source>
        <strain evidence="3">Q5-1</strain>
    </source>
</reference>
<dbReference type="PATRIC" id="fig|584657.3.peg.4013"/>
<dbReference type="EMBL" id="AWQS01000332">
    <property type="protein sequence ID" value="EWT04105.1"/>
    <property type="molecule type" value="Genomic_DNA"/>
</dbReference>
<dbReference type="InterPro" id="IPR000639">
    <property type="entry name" value="Epox_hydrolase-like"/>
</dbReference>
<name>W9GDH1_9MICO</name>
<protein>
    <submittedName>
        <fullName evidence="2">3-oxoadipate enol-lactonase</fullName>
    </submittedName>
</protein>
<dbReference type="SUPFAM" id="SSF53474">
    <property type="entry name" value="alpha/beta-Hydrolases"/>
    <property type="match status" value="1"/>
</dbReference>
<dbReference type="AlphaFoldDB" id="W9GDH1"/>
<dbReference type="PRINTS" id="PR00412">
    <property type="entry name" value="EPOXHYDRLASE"/>
</dbReference>
<evidence type="ECO:0000313" key="2">
    <source>
        <dbReference type="EMBL" id="EWT04105.1"/>
    </source>
</evidence>
<accession>W9GDH1</accession>
<dbReference type="PANTHER" id="PTHR43194:SF2">
    <property type="entry name" value="PEROXISOMAL MEMBRANE PROTEIN LPX1"/>
    <property type="match status" value="1"/>
</dbReference>
<dbReference type="PANTHER" id="PTHR43194">
    <property type="entry name" value="HYDROLASE ALPHA/BETA FOLD FAMILY"/>
    <property type="match status" value="1"/>
</dbReference>
<proteinExistence type="predicted"/>
<feature type="domain" description="AB hydrolase-1" evidence="1">
    <location>
        <begin position="28"/>
        <end position="269"/>
    </location>
</feature>
<evidence type="ECO:0000313" key="3">
    <source>
        <dbReference type="Proteomes" id="UP000019494"/>
    </source>
</evidence>
<sequence length="287" mass="30982">MSAHHLDIDGRIGFVQEVVPARPNGTTLLLLHTAGQSGVQWRRTLVPLADLGYRLLVPDLPGHGHSEPHATGVVTDLAVYSDWCVTLLDRLAPDRLAPQQRTGDQPAADRTVVVGCSIGGKVSQDLAARHGHRFAAAVSMCAPPGPGKVKLHALRRELEDSAAPARTDRTFIGTQAVVGRAVDADRRDLIARMHCREDPEVSGSDLIGWGTHDVRELLPTVPCPVTFVAGEDDLWVAPRTVAAAAQQVPAGRYVLLEGYGHYPMEEMPEFAKVLDDWISSMLQEVGA</sequence>
<dbReference type="InterPro" id="IPR000073">
    <property type="entry name" value="AB_hydrolase_1"/>
</dbReference>
<dbReference type="Pfam" id="PF12697">
    <property type="entry name" value="Abhydrolase_6"/>
    <property type="match status" value="1"/>
</dbReference>
<evidence type="ECO:0000259" key="1">
    <source>
        <dbReference type="Pfam" id="PF12697"/>
    </source>
</evidence>
<organism evidence="2 3">
    <name type="scientific">Intrasporangium chromatireducens Q5-1</name>
    <dbReference type="NCBI Taxonomy" id="584657"/>
    <lineage>
        <taxon>Bacteria</taxon>
        <taxon>Bacillati</taxon>
        <taxon>Actinomycetota</taxon>
        <taxon>Actinomycetes</taxon>
        <taxon>Micrococcales</taxon>
        <taxon>Intrasporangiaceae</taxon>
        <taxon>Intrasporangium</taxon>
    </lineage>
</organism>